<dbReference type="InterPro" id="IPR005856">
    <property type="entry name" value="Cys_synth"/>
</dbReference>
<evidence type="ECO:0000256" key="10">
    <source>
        <dbReference type="ARBA" id="ARBA00047931"/>
    </source>
</evidence>
<keyword evidence="6 13" id="KW-0028">Amino-acid biosynthesis</keyword>
<dbReference type="GO" id="GO:0005737">
    <property type="term" value="C:cytoplasm"/>
    <property type="evidence" value="ECO:0007669"/>
    <property type="project" value="UniProtKB-ARBA"/>
</dbReference>
<comment type="caution">
    <text evidence="15">The sequence shown here is derived from an EMBL/GenBank/DDBJ whole genome shotgun (WGS) entry which is preliminary data.</text>
</comment>
<evidence type="ECO:0000256" key="3">
    <source>
        <dbReference type="ARBA" id="ARBA00007103"/>
    </source>
</evidence>
<reference evidence="15" key="2">
    <citation type="submission" date="2021-04" db="EMBL/GenBank/DDBJ databases">
        <authorList>
            <person name="Gilroy R."/>
        </authorList>
    </citation>
    <scope>NUCLEOTIDE SEQUENCE</scope>
    <source>
        <strain evidence="15">ChiHecec1B25-7008</strain>
    </source>
</reference>
<comment type="catalytic activity">
    <reaction evidence="10 13">
        <text>O-acetyl-L-serine + hydrogen sulfide = L-cysteine + acetate</text>
        <dbReference type="Rhea" id="RHEA:14829"/>
        <dbReference type="ChEBI" id="CHEBI:29919"/>
        <dbReference type="ChEBI" id="CHEBI:30089"/>
        <dbReference type="ChEBI" id="CHEBI:35235"/>
        <dbReference type="ChEBI" id="CHEBI:58340"/>
        <dbReference type="EC" id="2.5.1.47"/>
    </reaction>
</comment>
<feature type="binding site" evidence="11">
    <location>
        <position position="268"/>
    </location>
    <ligand>
        <name>pyridoxal 5'-phosphate</name>
        <dbReference type="ChEBI" id="CHEBI:597326"/>
    </ligand>
</feature>
<dbReference type="Pfam" id="PF00291">
    <property type="entry name" value="PALP"/>
    <property type="match status" value="1"/>
</dbReference>
<feature type="domain" description="Tryptophan synthase beta chain-like PALP" evidence="14">
    <location>
        <begin position="8"/>
        <end position="296"/>
    </location>
</feature>
<keyword evidence="7 13" id="KW-0808">Transferase</keyword>
<evidence type="ECO:0000256" key="13">
    <source>
        <dbReference type="RuleBase" id="RU003985"/>
    </source>
</evidence>
<accession>A0A9D2HQP5</accession>
<dbReference type="NCBIfam" id="TIGR01139">
    <property type="entry name" value="cysK"/>
    <property type="match status" value="1"/>
</dbReference>
<dbReference type="InterPro" id="IPR005859">
    <property type="entry name" value="CysK"/>
</dbReference>
<comment type="cofactor">
    <cofactor evidence="1 11 13">
        <name>pyridoxal 5'-phosphate</name>
        <dbReference type="ChEBI" id="CHEBI:597326"/>
    </cofactor>
</comment>
<gene>
    <name evidence="15" type="primary">cysK</name>
    <name evidence="15" type="ORF">H9785_01990</name>
</gene>
<comment type="pathway">
    <text evidence="2">Amino-acid biosynthesis; L-cysteine biosynthesis; L-cysteine from L-serine: step 2/2.</text>
</comment>
<feature type="modified residue" description="N6-(pyridoxal phosphate)lysine" evidence="12">
    <location>
        <position position="46"/>
    </location>
</feature>
<evidence type="ECO:0000313" key="15">
    <source>
        <dbReference type="EMBL" id="HJA82736.1"/>
    </source>
</evidence>
<dbReference type="EMBL" id="DWZE01000025">
    <property type="protein sequence ID" value="HJA82736.1"/>
    <property type="molecule type" value="Genomic_DNA"/>
</dbReference>
<evidence type="ECO:0000259" key="14">
    <source>
        <dbReference type="Pfam" id="PF00291"/>
    </source>
</evidence>
<sequence length="315" mass="32740">MNIAQNLTALVGHTPLVELGGYSRRYGLPRPLVAKVEAFNPGGSVKARTALALIDDAERRGLLRPGATIIEPTSGNTGIGLALVAAIRGYHLILTMPETMSLERRNLLRALGAEIVLTPGAGGMAASIARAGELYRAIPGSFIPGQFDNPANPRVHELTTGPEIWQDTDGQVGVFVAGVGTGGTLTGVARCLKALNPAVRIVAAEPASSPVLAGGQAGPHRIQGIGANFIPANYDASLVDEVLPVPDDEAIRAARLLATTDGLLCGISSGAALYAARAVALRPEMAGRLVVVLLPDTGERYLSTELFAFDTYPLD</sequence>
<comment type="similarity">
    <text evidence="3 13">Belongs to the cysteine synthase/cystathionine beta-synthase family.</text>
</comment>
<dbReference type="SUPFAM" id="SSF53686">
    <property type="entry name" value="Tryptophan synthase beta subunit-like PLP-dependent enzymes"/>
    <property type="match status" value="1"/>
</dbReference>
<dbReference type="GO" id="GO:0006535">
    <property type="term" value="P:cysteine biosynthetic process from serine"/>
    <property type="evidence" value="ECO:0007669"/>
    <property type="project" value="UniProtKB-UniRule"/>
</dbReference>
<proteinExistence type="inferred from homology"/>
<dbReference type="PROSITE" id="PS00901">
    <property type="entry name" value="CYS_SYNTHASE"/>
    <property type="match status" value="1"/>
</dbReference>
<dbReference type="Gene3D" id="3.40.50.1100">
    <property type="match status" value="2"/>
</dbReference>
<dbReference type="InterPro" id="IPR001926">
    <property type="entry name" value="TrpB-like_PALP"/>
</dbReference>
<keyword evidence="9 13" id="KW-0198">Cysteine biosynthesis</keyword>
<dbReference type="FunFam" id="3.40.50.1100:FF:000002">
    <property type="entry name" value="Cysteine synthase"/>
    <property type="match status" value="1"/>
</dbReference>
<evidence type="ECO:0000256" key="6">
    <source>
        <dbReference type="ARBA" id="ARBA00022605"/>
    </source>
</evidence>
<feature type="binding site" evidence="11">
    <location>
        <begin position="180"/>
        <end position="184"/>
    </location>
    <ligand>
        <name>pyridoxal 5'-phosphate</name>
        <dbReference type="ChEBI" id="CHEBI:597326"/>
    </ligand>
</feature>
<feature type="binding site" evidence="11">
    <location>
        <position position="76"/>
    </location>
    <ligand>
        <name>pyridoxal 5'-phosphate</name>
        <dbReference type="ChEBI" id="CHEBI:597326"/>
    </ligand>
</feature>
<evidence type="ECO:0000256" key="5">
    <source>
        <dbReference type="ARBA" id="ARBA00019371"/>
    </source>
</evidence>
<dbReference type="InterPro" id="IPR036052">
    <property type="entry name" value="TrpB-like_PALP_sf"/>
</dbReference>
<name>A0A9D2HQP5_9BACE</name>
<dbReference type="InterPro" id="IPR001216">
    <property type="entry name" value="P-phosphate_BS"/>
</dbReference>
<dbReference type="FunFam" id="3.40.50.1100:FF:000067">
    <property type="entry name" value="Cysteine synthase"/>
    <property type="match status" value="1"/>
</dbReference>
<evidence type="ECO:0000256" key="8">
    <source>
        <dbReference type="ARBA" id="ARBA00022898"/>
    </source>
</evidence>
<dbReference type="Proteomes" id="UP000823860">
    <property type="component" value="Unassembled WGS sequence"/>
</dbReference>
<evidence type="ECO:0000256" key="4">
    <source>
        <dbReference type="ARBA" id="ARBA00012681"/>
    </source>
</evidence>
<evidence type="ECO:0000256" key="2">
    <source>
        <dbReference type="ARBA" id="ARBA00004962"/>
    </source>
</evidence>
<evidence type="ECO:0000313" key="16">
    <source>
        <dbReference type="Proteomes" id="UP000823860"/>
    </source>
</evidence>
<evidence type="ECO:0000256" key="12">
    <source>
        <dbReference type="PIRSR" id="PIRSR605856-51"/>
    </source>
</evidence>
<evidence type="ECO:0000256" key="7">
    <source>
        <dbReference type="ARBA" id="ARBA00022679"/>
    </source>
</evidence>
<dbReference type="CDD" id="cd01561">
    <property type="entry name" value="CBS_like"/>
    <property type="match status" value="1"/>
</dbReference>
<dbReference type="InterPro" id="IPR050214">
    <property type="entry name" value="Cys_Synth/Cystath_Beta-Synth"/>
</dbReference>
<reference evidence="15" key="1">
    <citation type="journal article" date="2021" name="PeerJ">
        <title>Extensive microbial diversity within the chicken gut microbiome revealed by metagenomics and culture.</title>
        <authorList>
            <person name="Gilroy R."/>
            <person name="Ravi A."/>
            <person name="Getino M."/>
            <person name="Pursley I."/>
            <person name="Horton D.L."/>
            <person name="Alikhan N.F."/>
            <person name="Baker D."/>
            <person name="Gharbi K."/>
            <person name="Hall N."/>
            <person name="Watson M."/>
            <person name="Adriaenssens E.M."/>
            <person name="Foster-Nyarko E."/>
            <person name="Jarju S."/>
            <person name="Secka A."/>
            <person name="Antonio M."/>
            <person name="Oren A."/>
            <person name="Chaudhuri R.R."/>
            <person name="La Ragione R."/>
            <person name="Hildebrand F."/>
            <person name="Pallen M.J."/>
        </authorList>
    </citation>
    <scope>NUCLEOTIDE SEQUENCE</scope>
    <source>
        <strain evidence="15">ChiHecec1B25-7008</strain>
    </source>
</reference>
<dbReference type="AlphaFoldDB" id="A0A9D2HQP5"/>
<dbReference type="NCBIfam" id="TIGR01136">
    <property type="entry name" value="cysKM"/>
    <property type="match status" value="1"/>
</dbReference>
<evidence type="ECO:0000256" key="11">
    <source>
        <dbReference type="PIRSR" id="PIRSR605856-50"/>
    </source>
</evidence>
<evidence type="ECO:0000256" key="1">
    <source>
        <dbReference type="ARBA" id="ARBA00001933"/>
    </source>
</evidence>
<keyword evidence="8 11" id="KW-0663">Pyridoxal phosphate</keyword>
<dbReference type="GO" id="GO:0004124">
    <property type="term" value="F:cysteine synthase activity"/>
    <property type="evidence" value="ECO:0007669"/>
    <property type="project" value="UniProtKB-UniRule"/>
</dbReference>
<protein>
    <recommendedName>
        <fullName evidence="5 13">Cysteine synthase</fullName>
        <ecNumber evidence="4 13">2.5.1.47</ecNumber>
    </recommendedName>
</protein>
<organism evidence="15 16">
    <name type="scientific">Candidatus Bacteroides intestinavium</name>
    <dbReference type="NCBI Taxonomy" id="2838469"/>
    <lineage>
        <taxon>Bacteria</taxon>
        <taxon>Pseudomonadati</taxon>
        <taxon>Bacteroidota</taxon>
        <taxon>Bacteroidia</taxon>
        <taxon>Bacteroidales</taxon>
        <taxon>Bacteroidaceae</taxon>
        <taxon>Bacteroides</taxon>
    </lineage>
</organism>
<dbReference type="PANTHER" id="PTHR10314">
    <property type="entry name" value="CYSTATHIONINE BETA-SYNTHASE"/>
    <property type="match status" value="1"/>
</dbReference>
<evidence type="ECO:0000256" key="9">
    <source>
        <dbReference type="ARBA" id="ARBA00023192"/>
    </source>
</evidence>
<dbReference type="EC" id="2.5.1.47" evidence="4 13"/>